<dbReference type="GO" id="GO:0030435">
    <property type="term" value="P:sporulation resulting in formation of a cellular spore"/>
    <property type="evidence" value="ECO:0007669"/>
    <property type="project" value="UniProtKB-KW"/>
</dbReference>
<dbReference type="CDD" id="cd00082">
    <property type="entry name" value="HisKA"/>
    <property type="match status" value="1"/>
</dbReference>
<evidence type="ECO:0000256" key="4">
    <source>
        <dbReference type="ARBA" id="ARBA00022679"/>
    </source>
</evidence>
<dbReference type="SMART" id="SM00387">
    <property type="entry name" value="HATPase_c"/>
    <property type="match status" value="1"/>
</dbReference>
<dbReference type="PRINTS" id="PR00344">
    <property type="entry name" value="BCTRLSENSOR"/>
</dbReference>
<keyword evidence="10" id="KW-0472">Membrane</keyword>
<dbReference type="PROSITE" id="PS50109">
    <property type="entry name" value="HIS_KIN"/>
    <property type="match status" value="1"/>
</dbReference>
<comment type="caution">
    <text evidence="12">The sequence shown here is derived from an EMBL/GenBank/DDBJ whole genome shotgun (WGS) entry which is preliminary data.</text>
</comment>
<dbReference type="SMART" id="SM00388">
    <property type="entry name" value="HisKA"/>
    <property type="match status" value="1"/>
</dbReference>
<gene>
    <name evidence="12" type="primary">kinD_2</name>
    <name evidence="12" type="ORF">SRABI133_04260</name>
</gene>
<comment type="catalytic activity">
    <reaction evidence="1">
        <text>ATP + protein L-histidine = ADP + protein N-phospho-L-histidine.</text>
        <dbReference type="EC" id="2.7.13.3"/>
    </reaction>
</comment>
<dbReference type="FunFam" id="1.10.287.130:FF:000040">
    <property type="entry name" value="PAS domain-containing sensor histidine kinase"/>
    <property type="match status" value="1"/>
</dbReference>
<dbReference type="Pfam" id="PF02518">
    <property type="entry name" value="HATPase_c"/>
    <property type="match status" value="1"/>
</dbReference>
<dbReference type="Gene3D" id="1.10.287.130">
    <property type="match status" value="1"/>
</dbReference>
<dbReference type="Gene3D" id="3.30.450.20">
    <property type="entry name" value="PAS domain"/>
    <property type="match status" value="2"/>
</dbReference>
<dbReference type="SUPFAM" id="SSF55874">
    <property type="entry name" value="ATPase domain of HSP90 chaperone/DNA topoisomerase II/histidine kinase"/>
    <property type="match status" value="1"/>
</dbReference>
<dbReference type="GO" id="GO:0000155">
    <property type="term" value="F:phosphorelay sensor kinase activity"/>
    <property type="evidence" value="ECO:0007669"/>
    <property type="project" value="InterPro"/>
</dbReference>
<evidence type="ECO:0000256" key="7">
    <source>
        <dbReference type="ARBA" id="ARBA00022840"/>
    </source>
</evidence>
<reference evidence="12" key="1">
    <citation type="submission" date="2021-11" db="EMBL/GenBank/DDBJ databases">
        <authorList>
            <person name="Bulgarelli D."/>
        </authorList>
    </citation>
    <scope>NUCLEOTIDE SEQUENCE</scope>
    <source>
        <strain evidence="12">Bi133</strain>
    </source>
</reference>
<keyword evidence="5" id="KW-0547">Nucleotide-binding</keyword>
<sequence>MSIYPVSMHYCLIIHFDILEKKAKVVTIMKTRHKFTTYLLIVILPLIILSITYWVHLERSIQKERQQQAECAGTVYQEYIDQVIRETKENLELLSLSSSVLYMDNKKTELLMKWIKDTDSRYAGIYWLNRDGVSISGTNKNFNHYYLIEENDIELAEKTQKAVVVGTKELYNPDYNYFSIFAPILDHDKKVQGFLLAHIRLDHMENILKILSPGHTFILETKDKTRILDRNAGGFTGHSKWVDVPLTEVDWKLSVKVPDKINTNNMNVFLMLVFFTFFFTHMIYTIVEELIVRRNTKNQKLLNERQKIDFVGTLAASTAHEIKNPLTGIKGLVQLLVEKHPEEQDQFYYSVIMKEIERINSIVSEFLILGKPMAQTLSLYDIRSIIAELRPIIESEARHFNIEVEWNILKEPILVHCTKDQLKQVILNIAKNGFEAMEVGKKLWIRIHHENEWAKIMIIDTGQGLNEKEIGKVFDPFYTSKKEGTGLGLFVCKRIIESFNGTIEFSSKPLNGTTVTISLPLIKNHP</sequence>
<evidence type="ECO:0000256" key="10">
    <source>
        <dbReference type="SAM" id="Phobius"/>
    </source>
</evidence>
<accession>A0A9W4PI40</accession>
<dbReference type="InterPro" id="IPR003594">
    <property type="entry name" value="HATPase_dom"/>
</dbReference>
<evidence type="ECO:0000256" key="8">
    <source>
        <dbReference type="ARBA" id="ARBA00022969"/>
    </source>
</evidence>
<dbReference type="PANTHER" id="PTHR43065">
    <property type="entry name" value="SENSOR HISTIDINE KINASE"/>
    <property type="match status" value="1"/>
</dbReference>
<dbReference type="InterPro" id="IPR004358">
    <property type="entry name" value="Sig_transdc_His_kin-like_C"/>
</dbReference>
<protein>
    <recommendedName>
        <fullName evidence="2">histidine kinase</fullName>
        <ecNumber evidence="2">2.7.13.3</ecNumber>
    </recommendedName>
</protein>
<keyword evidence="10" id="KW-0812">Transmembrane</keyword>
<evidence type="ECO:0000313" key="13">
    <source>
        <dbReference type="Proteomes" id="UP000789326"/>
    </source>
</evidence>
<evidence type="ECO:0000259" key="11">
    <source>
        <dbReference type="PROSITE" id="PS50109"/>
    </source>
</evidence>
<evidence type="ECO:0000256" key="6">
    <source>
        <dbReference type="ARBA" id="ARBA00022777"/>
    </source>
</evidence>
<dbReference type="Pfam" id="PF00512">
    <property type="entry name" value="HisKA"/>
    <property type="match status" value="1"/>
</dbReference>
<evidence type="ECO:0000256" key="2">
    <source>
        <dbReference type="ARBA" id="ARBA00012438"/>
    </source>
</evidence>
<keyword evidence="9" id="KW-0902">Two-component regulatory system</keyword>
<dbReference type="Gene3D" id="3.30.565.10">
    <property type="entry name" value="Histidine kinase-like ATPase, C-terminal domain"/>
    <property type="match status" value="1"/>
</dbReference>
<keyword evidence="8" id="KW-0749">Sporulation</keyword>
<dbReference type="PANTHER" id="PTHR43065:SF10">
    <property type="entry name" value="PEROXIDE STRESS-ACTIVATED HISTIDINE KINASE MAK3"/>
    <property type="match status" value="1"/>
</dbReference>
<keyword evidence="7" id="KW-0067">ATP-binding</keyword>
<dbReference type="EC" id="2.7.13.3" evidence="2"/>
<dbReference type="Proteomes" id="UP000789326">
    <property type="component" value="Unassembled WGS sequence"/>
</dbReference>
<dbReference type="GO" id="GO:0005524">
    <property type="term" value="F:ATP binding"/>
    <property type="evidence" value="ECO:0007669"/>
    <property type="project" value="UniProtKB-KW"/>
</dbReference>
<keyword evidence="4 12" id="KW-0808">Transferase</keyword>
<evidence type="ECO:0000256" key="9">
    <source>
        <dbReference type="ARBA" id="ARBA00023012"/>
    </source>
</evidence>
<feature type="domain" description="Histidine kinase" evidence="11">
    <location>
        <begin position="317"/>
        <end position="523"/>
    </location>
</feature>
<evidence type="ECO:0000256" key="5">
    <source>
        <dbReference type="ARBA" id="ARBA00022741"/>
    </source>
</evidence>
<keyword evidence="10" id="KW-1133">Transmembrane helix</keyword>
<feature type="transmembrane region" description="Helical" evidence="10">
    <location>
        <begin position="268"/>
        <end position="287"/>
    </location>
</feature>
<evidence type="ECO:0000313" key="12">
    <source>
        <dbReference type="EMBL" id="CAH0291376.1"/>
    </source>
</evidence>
<dbReference type="InterPro" id="IPR003661">
    <property type="entry name" value="HisK_dim/P_dom"/>
</dbReference>
<name>A0A9W4PI40_9BACI</name>
<organism evidence="12 13">
    <name type="scientific">Peribacillus simplex</name>
    <dbReference type="NCBI Taxonomy" id="1478"/>
    <lineage>
        <taxon>Bacteria</taxon>
        <taxon>Bacillati</taxon>
        <taxon>Bacillota</taxon>
        <taxon>Bacilli</taxon>
        <taxon>Bacillales</taxon>
        <taxon>Bacillaceae</taxon>
        <taxon>Peribacillus</taxon>
    </lineage>
</organism>
<keyword evidence="3" id="KW-0597">Phosphoprotein</keyword>
<dbReference type="InterPro" id="IPR036890">
    <property type="entry name" value="HATPase_C_sf"/>
</dbReference>
<dbReference type="InterPro" id="IPR005467">
    <property type="entry name" value="His_kinase_dom"/>
</dbReference>
<dbReference type="AlphaFoldDB" id="A0A9W4PI40"/>
<evidence type="ECO:0000256" key="1">
    <source>
        <dbReference type="ARBA" id="ARBA00000085"/>
    </source>
</evidence>
<proteinExistence type="predicted"/>
<evidence type="ECO:0000256" key="3">
    <source>
        <dbReference type="ARBA" id="ARBA00022553"/>
    </source>
</evidence>
<dbReference type="SUPFAM" id="SSF47384">
    <property type="entry name" value="Homodimeric domain of signal transducing histidine kinase"/>
    <property type="match status" value="1"/>
</dbReference>
<keyword evidence="6 12" id="KW-0418">Kinase</keyword>
<feature type="transmembrane region" description="Helical" evidence="10">
    <location>
        <begin position="35"/>
        <end position="55"/>
    </location>
</feature>
<dbReference type="InterPro" id="IPR036097">
    <property type="entry name" value="HisK_dim/P_sf"/>
</dbReference>
<dbReference type="EMBL" id="CAKKMG010000087">
    <property type="protein sequence ID" value="CAH0291376.1"/>
    <property type="molecule type" value="Genomic_DNA"/>
</dbReference>